<proteinExistence type="predicted"/>
<protein>
    <submittedName>
        <fullName evidence="1">Phage portal protein</fullName>
    </submittedName>
</protein>
<dbReference type="Proteomes" id="UP000284548">
    <property type="component" value="Unassembled WGS sequence"/>
</dbReference>
<dbReference type="InterPro" id="IPR021145">
    <property type="entry name" value="Portal_protein_SPP1_Gp6-like"/>
</dbReference>
<evidence type="ECO:0000313" key="2">
    <source>
        <dbReference type="Proteomes" id="UP000284548"/>
    </source>
</evidence>
<accession>A0A3R6IBP7</accession>
<reference evidence="1 2" key="1">
    <citation type="submission" date="2018-08" db="EMBL/GenBank/DDBJ databases">
        <title>A genome reference for cultivated species of the human gut microbiota.</title>
        <authorList>
            <person name="Zou Y."/>
            <person name="Xue W."/>
            <person name="Luo G."/>
        </authorList>
    </citation>
    <scope>NUCLEOTIDE SEQUENCE [LARGE SCALE GENOMIC DNA]</scope>
    <source>
        <strain evidence="1 2">AM16-54</strain>
    </source>
</reference>
<dbReference type="AlphaFoldDB" id="A0A3R6IBP7"/>
<comment type="caution">
    <text evidence="1">The sequence shown here is derived from an EMBL/GenBank/DDBJ whole genome shotgun (WGS) entry which is preliminary data.</text>
</comment>
<dbReference type="RefSeq" id="WP_118253261.1">
    <property type="nucleotide sequence ID" value="NZ_JAQEAK010000057.1"/>
</dbReference>
<sequence length="470" mass="54377">MFVDSIIQIKTYFRNLTLNALGVERNIFERLEDNDVDSVVNMMEQHDFDVDNAISEYNPQTHKVMSREDKWVKGEKPYRTEKLARTRQRYINEVELFFLLGNPIMWKKVEGDDEAFELYKKYLKDIYFNTKLRQCKRLAGAETESGFVFNFSQKNGKMHVDVYVAARSKGHKMRELFDQYGNMLAFAVGYSLKRESKTIECWDILTSVFNYHCERGGFGWKVYKYPNPTGKINGIYFRQPKAWDGAEPRMEREEMLDSKVGDTNNYFADPIAAATADVIQSIPKRNKPGKLIQLTGKNSRFEYINPPQNSEIRKAEKEDLAQSILFDTFTPDMSPELMKAMSTLTSVGIKRALVLGYIKRANRMEIYEELVGRLSHVIIAVMKELYPEMRSKLDKLEVEFDFAEPFEDDKKDKWKVIAELYNQGVLSLETAVQMLALTDAPAEEIEKIRKDAEDKVALAAKVKGNENTTS</sequence>
<name>A0A3R6IBP7_9BACT</name>
<evidence type="ECO:0000313" key="1">
    <source>
        <dbReference type="EMBL" id="RHH85374.1"/>
    </source>
</evidence>
<dbReference type="Pfam" id="PF05133">
    <property type="entry name" value="SPP1_portal"/>
    <property type="match status" value="1"/>
</dbReference>
<organism evidence="1 2">
    <name type="scientific">Segatella copri</name>
    <dbReference type="NCBI Taxonomy" id="165179"/>
    <lineage>
        <taxon>Bacteria</taxon>
        <taxon>Pseudomonadati</taxon>
        <taxon>Bacteroidota</taxon>
        <taxon>Bacteroidia</taxon>
        <taxon>Bacteroidales</taxon>
        <taxon>Prevotellaceae</taxon>
        <taxon>Segatella</taxon>
    </lineage>
</organism>
<gene>
    <name evidence="1" type="ORF">DW192_01180</name>
</gene>
<dbReference type="EMBL" id="QRKB01000001">
    <property type="protein sequence ID" value="RHH85374.1"/>
    <property type="molecule type" value="Genomic_DNA"/>
</dbReference>